<dbReference type="AlphaFoldDB" id="X1EYF7"/>
<proteinExistence type="predicted"/>
<protein>
    <recommendedName>
        <fullName evidence="2">Zinc-ribbon domain-containing protein</fullName>
    </recommendedName>
</protein>
<organism evidence="1">
    <name type="scientific">marine sediment metagenome</name>
    <dbReference type="NCBI Taxonomy" id="412755"/>
    <lineage>
        <taxon>unclassified sequences</taxon>
        <taxon>metagenomes</taxon>
        <taxon>ecological metagenomes</taxon>
    </lineage>
</organism>
<gene>
    <name evidence="1" type="ORF">S03H2_10768</name>
</gene>
<evidence type="ECO:0008006" key="2">
    <source>
        <dbReference type="Google" id="ProtNLM"/>
    </source>
</evidence>
<accession>X1EYF7</accession>
<name>X1EYF7_9ZZZZ</name>
<evidence type="ECO:0000313" key="1">
    <source>
        <dbReference type="EMBL" id="GAH37592.1"/>
    </source>
</evidence>
<sequence length="50" mass="5508">MSENKNADEKIEIVKNGKIHFGKDKVVCFACGEKIKSGTSICPNCHVELD</sequence>
<comment type="caution">
    <text evidence="1">The sequence shown here is derived from an EMBL/GenBank/DDBJ whole genome shotgun (WGS) entry which is preliminary data.</text>
</comment>
<dbReference type="EMBL" id="BARU01005523">
    <property type="protein sequence ID" value="GAH37592.1"/>
    <property type="molecule type" value="Genomic_DNA"/>
</dbReference>
<reference evidence="1" key="1">
    <citation type="journal article" date="2014" name="Front. Microbiol.">
        <title>High frequency of phylogenetically diverse reductive dehalogenase-homologous genes in deep subseafloor sedimentary metagenomes.</title>
        <authorList>
            <person name="Kawai M."/>
            <person name="Futagami T."/>
            <person name="Toyoda A."/>
            <person name="Takaki Y."/>
            <person name="Nishi S."/>
            <person name="Hori S."/>
            <person name="Arai W."/>
            <person name="Tsubouchi T."/>
            <person name="Morono Y."/>
            <person name="Uchiyama I."/>
            <person name="Ito T."/>
            <person name="Fujiyama A."/>
            <person name="Inagaki F."/>
            <person name="Takami H."/>
        </authorList>
    </citation>
    <scope>NUCLEOTIDE SEQUENCE</scope>
    <source>
        <strain evidence="1">Expedition CK06-06</strain>
    </source>
</reference>